<dbReference type="PIRSF" id="PIRSF000232">
    <property type="entry name" value="YdjA"/>
    <property type="match status" value="1"/>
</dbReference>
<dbReference type="AlphaFoldDB" id="J4V1W0"/>
<keyword evidence="6 7" id="KW-0520">NAD</keyword>
<protein>
    <recommendedName>
        <fullName evidence="7">Putative NAD(P)H nitroreductase</fullName>
        <ecNumber evidence="7">1.-.-.-</ecNumber>
    </recommendedName>
</protein>
<dbReference type="Proteomes" id="UP000010116">
    <property type="component" value="Unassembled WGS sequence"/>
</dbReference>
<proteinExistence type="inferred from homology"/>
<dbReference type="InterPro" id="IPR000415">
    <property type="entry name" value="Nitroreductase-like"/>
</dbReference>
<keyword evidence="5 7" id="KW-0560">Oxidoreductase</keyword>
<organism evidence="10 11">
    <name type="scientific">SAR86 cluster bacterium SAR86B</name>
    <dbReference type="NCBI Taxonomy" id="1123867"/>
    <lineage>
        <taxon>Bacteria</taxon>
        <taxon>Pseudomonadati</taxon>
        <taxon>Pseudomonadota</taxon>
        <taxon>Gammaproteobacteria</taxon>
        <taxon>SAR86 cluster</taxon>
    </lineage>
</organism>
<evidence type="ECO:0000256" key="6">
    <source>
        <dbReference type="ARBA" id="ARBA00023027"/>
    </source>
</evidence>
<dbReference type="PANTHER" id="PTHR43821:SF1">
    <property type="entry name" value="NAD(P)H NITROREDUCTASE YDJA-RELATED"/>
    <property type="match status" value="1"/>
</dbReference>
<evidence type="ECO:0000256" key="8">
    <source>
        <dbReference type="PIRSR" id="PIRSR000232-1"/>
    </source>
</evidence>
<feature type="binding site" evidence="8">
    <location>
        <position position="35"/>
    </location>
    <ligand>
        <name>FMN</name>
        <dbReference type="ChEBI" id="CHEBI:58210"/>
        <note>ligand shared between dimeric partners</note>
    </ligand>
</feature>
<evidence type="ECO:0000256" key="2">
    <source>
        <dbReference type="ARBA" id="ARBA00022630"/>
    </source>
</evidence>
<feature type="binding site" description="in other chain" evidence="8">
    <location>
        <begin position="10"/>
        <end position="12"/>
    </location>
    <ligand>
        <name>FMN</name>
        <dbReference type="ChEBI" id="CHEBI:58210"/>
        <note>ligand shared between dimeric partners</note>
    </ligand>
</feature>
<evidence type="ECO:0000256" key="3">
    <source>
        <dbReference type="ARBA" id="ARBA00022643"/>
    </source>
</evidence>
<feature type="domain" description="Nitroreductase" evidence="9">
    <location>
        <begin position="7"/>
        <end position="163"/>
    </location>
</feature>
<evidence type="ECO:0000256" key="4">
    <source>
        <dbReference type="ARBA" id="ARBA00022857"/>
    </source>
</evidence>
<keyword evidence="3 7" id="KW-0288">FMN</keyword>
<dbReference type="EC" id="1.-.-.-" evidence="7"/>
<evidence type="ECO:0000259" key="9">
    <source>
        <dbReference type="Pfam" id="PF00881"/>
    </source>
</evidence>
<comment type="similarity">
    <text evidence="1 7">Belongs to the nitroreductase family.</text>
</comment>
<evidence type="ECO:0000256" key="5">
    <source>
        <dbReference type="ARBA" id="ARBA00023002"/>
    </source>
</evidence>
<keyword evidence="2 7" id="KW-0285">Flavoprotein</keyword>
<evidence type="ECO:0000313" key="10">
    <source>
        <dbReference type="EMBL" id="EJP72567.1"/>
    </source>
</evidence>
<dbReference type="InterPro" id="IPR052530">
    <property type="entry name" value="NAD(P)H_nitroreductase"/>
</dbReference>
<dbReference type="Pfam" id="PF00881">
    <property type="entry name" value="Nitroreductase"/>
    <property type="match status" value="1"/>
</dbReference>
<gene>
    <name evidence="10" type="ORF">NT02SARS_1156</name>
</gene>
<accession>J4V1W0</accession>
<dbReference type="PANTHER" id="PTHR43821">
    <property type="entry name" value="NAD(P)H NITROREDUCTASE YDJA-RELATED"/>
    <property type="match status" value="1"/>
</dbReference>
<sequence length="184" mass="20870">MKTLKKIQQRNSARILIDPKPSDDELNEIYKAALRAPDHAWLRPTKFIQVMESGLDKLSDIFEKVAIETKDEIPKEIMDKYKKAPFRAPLIIIVVSSYKHHPKVPNIEQKLSSAAAAQNILLAADDLGYGAIWRTGIFAFNENINKYLNLSDDDTVIGYLYIGTKEGKQKNIPNLDIKDFVSNI</sequence>
<dbReference type="SUPFAM" id="SSF55469">
    <property type="entry name" value="FMN-dependent nitroreductase-like"/>
    <property type="match status" value="1"/>
</dbReference>
<dbReference type="HOGENOM" id="CLU_070764_5_0_6"/>
<evidence type="ECO:0000256" key="7">
    <source>
        <dbReference type="PIRNR" id="PIRNR000232"/>
    </source>
</evidence>
<dbReference type="GO" id="GO:0016491">
    <property type="term" value="F:oxidoreductase activity"/>
    <property type="evidence" value="ECO:0007669"/>
    <property type="project" value="UniProtKB-UniRule"/>
</dbReference>
<dbReference type="CDD" id="cd02135">
    <property type="entry name" value="YdjA-like"/>
    <property type="match status" value="1"/>
</dbReference>
<dbReference type="InterPro" id="IPR026021">
    <property type="entry name" value="YdjA-like"/>
</dbReference>
<feature type="binding site" description="in other chain" evidence="8">
    <location>
        <begin position="133"/>
        <end position="135"/>
    </location>
    <ligand>
        <name>FMN</name>
        <dbReference type="ChEBI" id="CHEBI:58210"/>
        <note>ligand shared between dimeric partners</note>
    </ligand>
</feature>
<feature type="binding site" evidence="8">
    <location>
        <position position="39"/>
    </location>
    <ligand>
        <name>FMN</name>
        <dbReference type="ChEBI" id="CHEBI:58210"/>
        <note>ligand shared between dimeric partners</note>
    </ligand>
</feature>
<reference evidence="10 11" key="1">
    <citation type="journal article" date="2012" name="ISME J.">
        <title>Genomic insights to SAR86, an abundant and uncultivated marine bacterial lineage.</title>
        <authorList>
            <person name="Dupont C.L."/>
            <person name="Rusch D.B."/>
            <person name="Yooseph S."/>
            <person name="Lombardo M.J."/>
            <person name="Richter R.A."/>
            <person name="Valas R."/>
            <person name="Novotny M."/>
            <person name="Yee-Greenbaum J."/>
            <person name="Selengut J.D."/>
            <person name="Haft D.H."/>
            <person name="Halpern A.L."/>
            <person name="Lasken R.S."/>
            <person name="Nealson K."/>
            <person name="Friedman R."/>
            <person name="Venter J.C."/>
        </authorList>
    </citation>
    <scope>NUCLEOTIDE SEQUENCE [LARGE SCALE GENOMIC DNA]</scope>
</reference>
<evidence type="ECO:0000313" key="11">
    <source>
        <dbReference type="Proteomes" id="UP000010116"/>
    </source>
</evidence>
<keyword evidence="4 7" id="KW-0521">NADP</keyword>
<comment type="cofactor">
    <cofactor evidence="8">
        <name>FMN</name>
        <dbReference type="ChEBI" id="CHEBI:58210"/>
    </cofactor>
    <text evidence="8">Binds 1 FMN per subunit.</text>
</comment>
<dbReference type="EMBL" id="JH611190">
    <property type="protein sequence ID" value="EJP72567.1"/>
    <property type="molecule type" value="Genomic_DNA"/>
</dbReference>
<dbReference type="Gene3D" id="3.40.109.10">
    <property type="entry name" value="NADH Oxidase"/>
    <property type="match status" value="1"/>
</dbReference>
<dbReference type="InterPro" id="IPR029479">
    <property type="entry name" value="Nitroreductase"/>
</dbReference>
<name>J4V1W0_9GAMM</name>
<evidence type="ECO:0000256" key="1">
    <source>
        <dbReference type="ARBA" id="ARBA00007118"/>
    </source>
</evidence>